<dbReference type="InterPro" id="IPR014006">
    <property type="entry name" value="Succ_Dhase_FrdA_Gneg"/>
</dbReference>
<dbReference type="InterPro" id="IPR037099">
    <property type="entry name" value="Fum_R/Succ_DH_flav-like_C_sf"/>
</dbReference>
<keyword evidence="9 20" id="KW-0809">Transit peptide</keyword>
<dbReference type="FunFam" id="1.20.58.100:FF:000001">
    <property type="entry name" value="Succinate dehydrogenase flavoprotein subunit (SdhA)"/>
    <property type="match status" value="1"/>
</dbReference>
<dbReference type="GO" id="GO:0008177">
    <property type="term" value="F:succinate dehydrogenase (quinone) activity"/>
    <property type="evidence" value="ECO:0007669"/>
    <property type="project" value="UniProtKB-EC"/>
</dbReference>
<dbReference type="InterPro" id="IPR015939">
    <property type="entry name" value="Fum_Rdtase/Succ_DH_flav-like_C"/>
</dbReference>
<keyword evidence="8 18" id="KW-0274">FAD</keyword>
<evidence type="ECO:0000256" key="9">
    <source>
        <dbReference type="ARBA" id="ARBA00022946"/>
    </source>
</evidence>
<dbReference type="SUPFAM" id="SSF56425">
    <property type="entry name" value="Succinate dehydrogenase/fumarate reductase flavoprotein, catalytic domain"/>
    <property type="match status" value="1"/>
</dbReference>
<protein>
    <recommendedName>
        <fullName evidence="20">Succinate dehydrogenase [ubiquinone] flavoprotein subunit, mitochondrial</fullName>
        <ecNumber evidence="20">1.3.5.1</ecNumber>
    </recommendedName>
</protein>
<comment type="caution">
    <text evidence="23">The sequence shown here is derived from an EMBL/GenBank/DDBJ whole genome shotgun (WGS) entry which is preliminary data.</text>
</comment>
<dbReference type="EMBL" id="JAQMWT010000488">
    <property type="protein sequence ID" value="KAJ8600648.1"/>
    <property type="molecule type" value="Genomic_DNA"/>
</dbReference>
<dbReference type="PIRSF" id="PIRSF000171">
    <property type="entry name" value="SDHA_APRA_LASPO"/>
    <property type="match status" value="1"/>
</dbReference>
<dbReference type="SUPFAM" id="SSF51905">
    <property type="entry name" value="FAD/NAD(P)-binding domain"/>
    <property type="match status" value="1"/>
</dbReference>
<comment type="pathway">
    <text evidence="2 20">Carbohydrate metabolism; tricarboxylic acid cycle; fumarate from succinate (eukaryal route): step 1/1.</text>
</comment>
<evidence type="ECO:0000256" key="5">
    <source>
        <dbReference type="ARBA" id="ARBA00022532"/>
    </source>
</evidence>
<dbReference type="Pfam" id="PF02910">
    <property type="entry name" value="Succ_DH_flav_C"/>
    <property type="match status" value="1"/>
</dbReference>
<organism evidence="23 24">
    <name type="scientific">Chrysophaeum taylorii</name>
    <dbReference type="NCBI Taxonomy" id="2483200"/>
    <lineage>
        <taxon>Eukaryota</taxon>
        <taxon>Sar</taxon>
        <taxon>Stramenopiles</taxon>
        <taxon>Ochrophyta</taxon>
        <taxon>Pelagophyceae</taxon>
        <taxon>Pelagomonadales</taxon>
        <taxon>Pelagomonadaceae</taxon>
        <taxon>Chrysophaeum</taxon>
    </lineage>
</organism>
<dbReference type="EC" id="1.3.5.1" evidence="20"/>
<comment type="catalytic activity">
    <reaction evidence="14 20">
        <text>a quinone + succinate = fumarate + a quinol</text>
        <dbReference type="Rhea" id="RHEA:40523"/>
        <dbReference type="ChEBI" id="CHEBI:24646"/>
        <dbReference type="ChEBI" id="CHEBI:29806"/>
        <dbReference type="ChEBI" id="CHEBI:30031"/>
        <dbReference type="ChEBI" id="CHEBI:132124"/>
        <dbReference type="EC" id="1.3.5.1"/>
    </reaction>
</comment>
<dbReference type="PANTHER" id="PTHR11632:SF51">
    <property type="entry name" value="SUCCINATE DEHYDROGENASE [UBIQUINONE] FLAVOPROTEIN SUBUNIT, MITOCHONDRIAL"/>
    <property type="match status" value="1"/>
</dbReference>
<feature type="binding site" evidence="17">
    <location>
        <position position="268"/>
    </location>
    <ligand>
        <name>substrate</name>
    </ligand>
</feature>
<keyword evidence="5 20" id="KW-0816">Tricarboxylic acid cycle</keyword>
<evidence type="ECO:0000256" key="12">
    <source>
        <dbReference type="ARBA" id="ARBA00023128"/>
    </source>
</evidence>
<comment type="cofactor">
    <cofactor evidence="18">
        <name>FAD</name>
        <dbReference type="ChEBI" id="CHEBI:57692"/>
    </cofactor>
    <text evidence="18">Flavinylated by SdhE, about 5% flavinylation occurs in the absence of SdhE.</text>
</comment>
<dbReference type="PRINTS" id="PR00368">
    <property type="entry name" value="FADPNR"/>
</dbReference>
<dbReference type="GO" id="GO:0009055">
    <property type="term" value="F:electron transfer activity"/>
    <property type="evidence" value="ECO:0007669"/>
    <property type="project" value="TreeGrafter"/>
</dbReference>
<feature type="domain" description="FAD-dependent oxidoreductase 2 FAD-binding" evidence="21">
    <location>
        <begin position="22"/>
        <end position="417"/>
    </location>
</feature>
<feature type="modified residue" description="Tele-8alpha-FAD histidine" evidence="19">
    <location>
        <position position="58"/>
    </location>
</feature>
<evidence type="ECO:0000256" key="15">
    <source>
        <dbReference type="ARBA" id="ARBA00059077"/>
    </source>
</evidence>
<evidence type="ECO:0000256" key="1">
    <source>
        <dbReference type="ARBA" id="ARBA00004443"/>
    </source>
</evidence>
<dbReference type="GO" id="GO:0005743">
    <property type="term" value="C:mitochondrial inner membrane"/>
    <property type="evidence" value="ECO:0007669"/>
    <property type="project" value="UniProtKB-SubCell"/>
</dbReference>
<feature type="binding site" evidence="17">
    <location>
        <position position="256"/>
    </location>
    <ligand>
        <name>substrate</name>
    </ligand>
</feature>
<sequence length="607" mass="65901">MAARYVRRFASGAYKVVDHEFDVVVVGAGGAGLRAAMGAAEAGFRTACVTKLFPTRSHTVAAQGGINAALGNMTPDDWRWHMYDTVKGSDWLGDQDAIHYMCREAPRAVLELESYGLPFSRTNEGKIYQRAFGGQSLEFGKGGQAYRCACAADRTGHAMLHTLYGRSLAFDTEYFVEYFALDLIMNDEGRCVGVSAINMEDGTIHRFNATNTVLATGGYGRAYFSCTSAHTCTGDGNAMVLRAGLSAEDPEFVQFHPTGIYGAGCLITEGARGEGGILRNSEGERFMERYAPSAKDLASRDVVSRAMTMEIREGRGVGKDRDHIYLHLDHLPPELLAERLPGISETAAIFAGVDVTKQPIPVLPTVHYNMGGIPTNHLGEVVDCKRGDDAIVPGLFAAGEVACASVHGANRLGANSLLDIVVFGRACALRIADIAKPGDPVPPLPAAAAEETIGALDELRHSAGPKHTSDIRRDMQKTMQDHAAVYRTQESLAKGCEKIDAVTASFGDLGIKDRTLVWNTDLIEALELRNLLPNAAATMHAAEARKESRGAHAREDFPDRLDDSWMKHTIAHVDQDTFKVAIDYRPIHYRTLDEQECTVVPPVARVY</sequence>
<dbReference type="AlphaFoldDB" id="A0AAD7U9S4"/>
<evidence type="ECO:0000256" key="13">
    <source>
        <dbReference type="ARBA" id="ARBA00023136"/>
    </source>
</evidence>
<evidence type="ECO:0000256" key="2">
    <source>
        <dbReference type="ARBA" id="ARBA00004788"/>
    </source>
</evidence>
<keyword evidence="6 18" id="KW-0285">Flavoprotein</keyword>
<dbReference type="Proteomes" id="UP001230188">
    <property type="component" value="Unassembled WGS sequence"/>
</dbReference>
<feature type="binding site" evidence="18">
    <location>
        <position position="235"/>
    </location>
    <ligand>
        <name>FAD</name>
        <dbReference type="ChEBI" id="CHEBI:57692"/>
    </ligand>
</feature>
<evidence type="ECO:0000259" key="22">
    <source>
        <dbReference type="Pfam" id="PF02910"/>
    </source>
</evidence>
<dbReference type="FunFam" id="3.50.50.60:FF:000482">
    <property type="entry name" value="Succinate dehydrogenase complex, subunit A, flavoprotein (Fp)"/>
    <property type="match status" value="1"/>
</dbReference>
<keyword evidence="10 20" id="KW-0249">Electron transport</keyword>
<dbReference type="InterPro" id="IPR003953">
    <property type="entry name" value="FAD-dep_OxRdtase_2_FAD-bd"/>
</dbReference>
<dbReference type="InterPro" id="IPR027477">
    <property type="entry name" value="Succ_DH/fumarate_Rdtase_cat_sf"/>
</dbReference>
<keyword evidence="24" id="KW-1185">Reference proteome</keyword>
<evidence type="ECO:0000256" key="18">
    <source>
        <dbReference type="PIRSR" id="PIRSR611281-3"/>
    </source>
</evidence>
<evidence type="ECO:0000256" key="20">
    <source>
        <dbReference type="RuleBase" id="RU362051"/>
    </source>
</evidence>
<name>A0AAD7U9S4_9STRA</name>
<dbReference type="InterPro" id="IPR003952">
    <property type="entry name" value="FRD_SDH_FAD_BS"/>
</dbReference>
<dbReference type="PRINTS" id="PR00411">
    <property type="entry name" value="PNDRDTASEI"/>
</dbReference>
<dbReference type="NCBIfam" id="TIGR01816">
    <property type="entry name" value="sdhA_forward"/>
    <property type="match status" value="1"/>
</dbReference>
<dbReference type="Gene3D" id="3.90.700.10">
    <property type="entry name" value="Succinate dehydrogenase/fumarate reductase flavoprotein, catalytic domain"/>
    <property type="match status" value="1"/>
</dbReference>
<feature type="active site" description="Proton acceptor" evidence="16">
    <location>
        <position position="300"/>
    </location>
</feature>
<dbReference type="FunFam" id="4.10.80.40:FF:000002">
    <property type="entry name" value="Succinate dehydrogenase [ubiquinone] flavoprotein subunit, mitochondrial"/>
    <property type="match status" value="1"/>
</dbReference>
<dbReference type="PROSITE" id="PS00504">
    <property type="entry name" value="FRD_SDH_FAD_BINDING"/>
    <property type="match status" value="1"/>
</dbReference>
<evidence type="ECO:0000256" key="11">
    <source>
        <dbReference type="ARBA" id="ARBA00023002"/>
    </source>
</evidence>
<proteinExistence type="inferred from homology"/>
<accession>A0AAD7U9S4</accession>
<gene>
    <name evidence="23" type="ORF">CTAYLR_006924</name>
</gene>
<dbReference type="GO" id="GO:0006099">
    <property type="term" value="P:tricarboxylic acid cycle"/>
    <property type="evidence" value="ECO:0007669"/>
    <property type="project" value="UniProtKB-KW"/>
</dbReference>
<comment type="similarity">
    <text evidence="3 20">Belongs to the FAD-dependent oxidoreductase 2 family. FRD/SDH subfamily.</text>
</comment>
<comment type="function">
    <text evidence="15 20">Flavoprotein (FP) subunit of succinate dehydrogenase (SDH) that is involved in complex II of the mitochondrial electron transport chain and is responsible for transferring electrons from succinate to ubiquinone (coenzyme Q).</text>
</comment>
<dbReference type="PANTHER" id="PTHR11632">
    <property type="entry name" value="SUCCINATE DEHYDROGENASE 2 FLAVOPROTEIN SUBUNIT"/>
    <property type="match status" value="1"/>
</dbReference>
<dbReference type="InterPro" id="IPR036188">
    <property type="entry name" value="FAD/NAD-bd_sf"/>
</dbReference>
<dbReference type="Pfam" id="PF00890">
    <property type="entry name" value="FAD_binding_2"/>
    <property type="match status" value="1"/>
</dbReference>
<dbReference type="GO" id="GO:0050660">
    <property type="term" value="F:flavin adenine dinucleotide binding"/>
    <property type="evidence" value="ECO:0007669"/>
    <property type="project" value="InterPro"/>
</dbReference>
<dbReference type="NCBIfam" id="TIGR01812">
    <property type="entry name" value="sdhA_frdA_Gneg"/>
    <property type="match status" value="1"/>
</dbReference>
<evidence type="ECO:0000256" key="4">
    <source>
        <dbReference type="ARBA" id="ARBA00022448"/>
    </source>
</evidence>
<evidence type="ECO:0000256" key="17">
    <source>
        <dbReference type="PIRSR" id="PIRSR611281-2"/>
    </source>
</evidence>
<evidence type="ECO:0000256" key="6">
    <source>
        <dbReference type="ARBA" id="ARBA00022630"/>
    </source>
</evidence>
<keyword evidence="7" id="KW-0999">Mitochondrion inner membrane</keyword>
<feature type="binding site" evidence="18">
    <location>
        <position position="400"/>
    </location>
    <ligand>
        <name>FAD</name>
        <dbReference type="ChEBI" id="CHEBI:57692"/>
    </ligand>
</feature>
<feature type="binding site" evidence="17">
    <location>
        <position position="411"/>
    </location>
    <ligand>
        <name>substrate</name>
    </ligand>
</feature>
<dbReference type="SUPFAM" id="SSF46977">
    <property type="entry name" value="Succinate dehydrogenase/fumarate reductase flavoprotein C-terminal domain"/>
    <property type="match status" value="1"/>
</dbReference>
<dbReference type="Gene3D" id="1.20.58.100">
    <property type="entry name" value="Fumarate reductase/succinate dehydrogenase flavoprotein-like, C-terminal domain"/>
    <property type="match status" value="1"/>
</dbReference>
<reference evidence="23" key="1">
    <citation type="submission" date="2023-01" db="EMBL/GenBank/DDBJ databases">
        <title>Metagenome sequencing of chrysophaentin producing Chrysophaeum taylorii.</title>
        <authorList>
            <person name="Davison J."/>
            <person name="Bewley C."/>
        </authorList>
    </citation>
    <scope>NUCLEOTIDE SEQUENCE</scope>
    <source>
        <strain evidence="23">NIES-1699</strain>
    </source>
</reference>
<evidence type="ECO:0000313" key="23">
    <source>
        <dbReference type="EMBL" id="KAJ8600648.1"/>
    </source>
</evidence>
<comment type="subcellular location">
    <subcellularLocation>
        <location evidence="1 20">Mitochondrion inner membrane</location>
        <topology evidence="1 20">Peripheral membrane protein</topology>
        <orientation evidence="1 20">Matrix side</orientation>
    </subcellularLocation>
</comment>
<evidence type="ECO:0000256" key="8">
    <source>
        <dbReference type="ARBA" id="ARBA00022827"/>
    </source>
</evidence>
<evidence type="ECO:0000256" key="16">
    <source>
        <dbReference type="PIRSR" id="PIRSR000171-1"/>
    </source>
</evidence>
<dbReference type="FunFam" id="3.90.700.10:FF:000001">
    <property type="entry name" value="Mitochondrial succinate dehydrogenase flavoprotein subunit"/>
    <property type="match status" value="1"/>
</dbReference>
<feature type="binding site" evidence="18">
    <location>
        <begin position="50"/>
        <end position="65"/>
    </location>
    <ligand>
        <name>FAD</name>
        <dbReference type="ChEBI" id="CHEBI:57692"/>
    </ligand>
</feature>
<keyword evidence="4 20" id="KW-0813">Transport</keyword>
<evidence type="ECO:0000256" key="7">
    <source>
        <dbReference type="ARBA" id="ARBA00022792"/>
    </source>
</evidence>
<dbReference type="InterPro" id="IPR030664">
    <property type="entry name" value="SdhA/FrdA/AprA"/>
</dbReference>
<evidence type="ECO:0000256" key="14">
    <source>
        <dbReference type="ARBA" id="ARBA00049220"/>
    </source>
</evidence>
<evidence type="ECO:0000313" key="24">
    <source>
        <dbReference type="Proteomes" id="UP001230188"/>
    </source>
</evidence>
<feature type="domain" description="Fumarate reductase/succinate dehydrogenase flavoprotein-like C-terminal" evidence="22">
    <location>
        <begin position="472"/>
        <end position="607"/>
    </location>
</feature>
<dbReference type="GO" id="GO:0006121">
    <property type="term" value="P:mitochondrial electron transport, succinate to ubiquinone"/>
    <property type="evidence" value="ECO:0007669"/>
    <property type="project" value="TreeGrafter"/>
</dbReference>
<evidence type="ECO:0000256" key="19">
    <source>
        <dbReference type="PIRSR" id="PIRSR611281-4"/>
    </source>
</evidence>
<dbReference type="Gene3D" id="3.50.50.60">
    <property type="entry name" value="FAD/NAD(P)-binding domain"/>
    <property type="match status" value="1"/>
</dbReference>
<evidence type="ECO:0000256" key="10">
    <source>
        <dbReference type="ARBA" id="ARBA00022982"/>
    </source>
</evidence>
<evidence type="ECO:0000259" key="21">
    <source>
        <dbReference type="Pfam" id="PF00890"/>
    </source>
</evidence>
<keyword evidence="13 20" id="KW-0472">Membrane</keyword>
<feature type="binding site" evidence="17">
    <location>
        <position position="367"/>
    </location>
    <ligand>
        <name>substrate</name>
    </ligand>
</feature>
<feature type="binding site" evidence="18">
    <location>
        <begin position="27"/>
        <end position="32"/>
    </location>
    <ligand>
        <name>FAD</name>
        <dbReference type="ChEBI" id="CHEBI:57692"/>
    </ligand>
</feature>
<keyword evidence="11 20" id="KW-0560">Oxidoreductase</keyword>
<feature type="binding site" evidence="18">
    <location>
        <begin position="416"/>
        <end position="417"/>
    </location>
    <ligand>
        <name>FAD</name>
        <dbReference type="ChEBI" id="CHEBI:57692"/>
    </ligand>
</feature>
<keyword evidence="12" id="KW-0496">Mitochondrion</keyword>
<dbReference type="Gene3D" id="4.10.80.40">
    <property type="entry name" value="succinate dehydrogenase protein domain"/>
    <property type="match status" value="1"/>
</dbReference>
<dbReference type="InterPro" id="IPR011281">
    <property type="entry name" value="Succ_DH_flav_su_fwd"/>
</dbReference>
<evidence type="ECO:0000256" key="3">
    <source>
        <dbReference type="ARBA" id="ARBA00008040"/>
    </source>
</evidence>